<sequence>MAPLTRVNASKCTLLPTTLPHLFGAAETFDSGTSTTKRQLFPSTTCSQNTGSFTNKPVAKAFRANITPSPKMPAHVFHRSIDELAVQEGQRAPCAASSQLFPIYRQPFRIMDLPQELIDKILVFAVGGIVQPIARGKNAFRGRCARGMGKSGEKYEIAFQPPSVSLLMVRKYFFRVVKEQIWWQHTWKHFSKATDFLPFVASTMNRSQLNGIILPTLSDSYQFKALQRIHLNLRTAAYLEFFAVPLRPFSDPSWQGEMWGAACILGDIPCIKTLEFSFELSYLDSIRAKRGPWCEHCIEPLWNEDDTSEAWAWLSDMDMRLGLNFDHRLREIVIDWIISHAYGADYLDWIEEVKILISEDIEASYIERWDTMEETRRQNGKVFPIGQINLSQLKGAREWEDFN</sequence>
<name>A0A6A6QMW1_9PEZI</name>
<dbReference type="EMBL" id="MU004192">
    <property type="protein sequence ID" value="KAF2493464.1"/>
    <property type="molecule type" value="Genomic_DNA"/>
</dbReference>
<proteinExistence type="predicted"/>
<keyword evidence="2" id="KW-1185">Reference proteome</keyword>
<evidence type="ECO:0000313" key="2">
    <source>
        <dbReference type="Proteomes" id="UP000799750"/>
    </source>
</evidence>
<gene>
    <name evidence="1" type="ORF">BU16DRAFT_563623</name>
</gene>
<accession>A0A6A6QMW1</accession>
<dbReference type="Proteomes" id="UP000799750">
    <property type="component" value="Unassembled WGS sequence"/>
</dbReference>
<organism evidence="1 2">
    <name type="scientific">Lophium mytilinum</name>
    <dbReference type="NCBI Taxonomy" id="390894"/>
    <lineage>
        <taxon>Eukaryota</taxon>
        <taxon>Fungi</taxon>
        <taxon>Dikarya</taxon>
        <taxon>Ascomycota</taxon>
        <taxon>Pezizomycotina</taxon>
        <taxon>Dothideomycetes</taxon>
        <taxon>Pleosporomycetidae</taxon>
        <taxon>Mytilinidiales</taxon>
        <taxon>Mytilinidiaceae</taxon>
        <taxon>Lophium</taxon>
    </lineage>
</organism>
<reference evidence="1" key="1">
    <citation type="journal article" date="2020" name="Stud. Mycol.">
        <title>101 Dothideomycetes genomes: a test case for predicting lifestyles and emergence of pathogens.</title>
        <authorList>
            <person name="Haridas S."/>
            <person name="Albert R."/>
            <person name="Binder M."/>
            <person name="Bloem J."/>
            <person name="Labutti K."/>
            <person name="Salamov A."/>
            <person name="Andreopoulos B."/>
            <person name="Baker S."/>
            <person name="Barry K."/>
            <person name="Bills G."/>
            <person name="Bluhm B."/>
            <person name="Cannon C."/>
            <person name="Castanera R."/>
            <person name="Culley D."/>
            <person name="Daum C."/>
            <person name="Ezra D."/>
            <person name="Gonzalez J."/>
            <person name="Henrissat B."/>
            <person name="Kuo A."/>
            <person name="Liang C."/>
            <person name="Lipzen A."/>
            <person name="Lutzoni F."/>
            <person name="Magnuson J."/>
            <person name="Mondo S."/>
            <person name="Nolan M."/>
            <person name="Ohm R."/>
            <person name="Pangilinan J."/>
            <person name="Park H.-J."/>
            <person name="Ramirez L."/>
            <person name="Alfaro M."/>
            <person name="Sun H."/>
            <person name="Tritt A."/>
            <person name="Yoshinaga Y."/>
            <person name="Zwiers L.-H."/>
            <person name="Turgeon B."/>
            <person name="Goodwin S."/>
            <person name="Spatafora J."/>
            <person name="Crous P."/>
            <person name="Grigoriev I."/>
        </authorList>
    </citation>
    <scope>NUCLEOTIDE SEQUENCE</scope>
    <source>
        <strain evidence="1">CBS 269.34</strain>
    </source>
</reference>
<protein>
    <submittedName>
        <fullName evidence="1">Uncharacterized protein</fullName>
    </submittedName>
</protein>
<dbReference type="AlphaFoldDB" id="A0A6A6QMW1"/>
<evidence type="ECO:0000313" key="1">
    <source>
        <dbReference type="EMBL" id="KAF2493464.1"/>
    </source>
</evidence>